<dbReference type="InterPro" id="IPR045229">
    <property type="entry name" value="TPP_enz"/>
</dbReference>
<comment type="cofactor">
    <cofactor evidence="1">
        <name>thiamine diphosphate</name>
        <dbReference type="ChEBI" id="CHEBI:58937"/>
    </cofactor>
</comment>
<dbReference type="Gene3D" id="3.40.50.970">
    <property type="match status" value="2"/>
</dbReference>
<keyword evidence="9" id="KW-1185">Reference proteome</keyword>
<gene>
    <name evidence="8" type="ORF">AN277_0203020</name>
</gene>
<comment type="caution">
    <text evidence="8">The sequence shown here is derived from an EMBL/GenBank/DDBJ whole genome shotgun (WGS) entry which is preliminary data.</text>
</comment>
<evidence type="ECO:0000259" key="5">
    <source>
        <dbReference type="Pfam" id="PF00205"/>
    </source>
</evidence>
<dbReference type="CDD" id="cd00568">
    <property type="entry name" value="TPP_enzymes"/>
    <property type="match status" value="1"/>
</dbReference>
<dbReference type="GO" id="GO:0030976">
    <property type="term" value="F:thiamine pyrophosphate binding"/>
    <property type="evidence" value="ECO:0007669"/>
    <property type="project" value="InterPro"/>
</dbReference>
<evidence type="ECO:0000259" key="7">
    <source>
        <dbReference type="Pfam" id="PF02776"/>
    </source>
</evidence>
<evidence type="ECO:0000313" key="9">
    <source>
        <dbReference type="Proteomes" id="UP000053171"/>
    </source>
</evidence>
<dbReference type="GO" id="GO:0005948">
    <property type="term" value="C:acetolactate synthase complex"/>
    <property type="evidence" value="ECO:0007669"/>
    <property type="project" value="TreeGrafter"/>
</dbReference>
<reference evidence="8" key="1">
    <citation type="submission" date="2016-06" db="EMBL/GenBank/DDBJ databases">
        <title>Identification of putative biosynthetic pathways for the production of bioactive secondary metabolites by the marine actinomycete Kocuria kristinae RUTW2-3.</title>
        <authorList>
            <person name="Waterworth S.C."/>
            <person name="Walmsley T.A."/>
            <person name="Matongo T."/>
            <person name="Davies-Coleman M.T."/>
            <person name="Dorrington R.A."/>
        </authorList>
    </citation>
    <scope>NUCLEOTIDE SEQUENCE [LARGE SCALE GENOMIC DNA]</scope>
    <source>
        <strain evidence="8">RUTW2-3</strain>
    </source>
</reference>
<dbReference type="PATRIC" id="fig|37923.10.peg.69"/>
<dbReference type="EMBL" id="LJBJ02000003">
    <property type="protein sequence ID" value="OAX52578.1"/>
    <property type="molecule type" value="Genomic_DNA"/>
</dbReference>
<dbReference type="GO" id="GO:0009099">
    <property type="term" value="P:L-valine biosynthetic process"/>
    <property type="evidence" value="ECO:0007669"/>
    <property type="project" value="TreeGrafter"/>
</dbReference>
<feature type="domain" description="Thiamine pyrophosphate enzyme central" evidence="5">
    <location>
        <begin position="223"/>
        <end position="353"/>
    </location>
</feature>
<proteinExistence type="inferred from homology"/>
<dbReference type="InterPro" id="IPR000399">
    <property type="entry name" value="TPP-bd_CS"/>
</dbReference>
<protein>
    <submittedName>
        <fullName evidence="8">Acetolactate synthase</fullName>
    </submittedName>
</protein>
<dbReference type="Proteomes" id="UP000053171">
    <property type="component" value="Unassembled WGS sequence"/>
</dbReference>
<dbReference type="SUPFAM" id="SSF52467">
    <property type="entry name" value="DHS-like NAD/FAD-binding domain"/>
    <property type="match status" value="1"/>
</dbReference>
<dbReference type="InterPro" id="IPR012000">
    <property type="entry name" value="Thiamin_PyroP_enz_cen_dom"/>
</dbReference>
<dbReference type="GO" id="GO:0050660">
    <property type="term" value="F:flavin adenine dinucleotide binding"/>
    <property type="evidence" value="ECO:0007669"/>
    <property type="project" value="TreeGrafter"/>
</dbReference>
<keyword evidence="3 4" id="KW-0786">Thiamine pyrophosphate</keyword>
<dbReference type="PROSITE" id="PS00187">
    <property type="entry name" value="TPP_ENZYMES"/>
    <property type="match status" value="1"/>
</dbReference>
<dbReference type="Gene3D" id="3.40.50.1220">
    <property type="entry name" value="TPP-binding domain"/>
    <property type="match status" value="1"/>
</dbReference>
<dbReference type="CDD" id="cd07035">
    <property type="entry name" value="TPP_PYR_POX_like"/>
    <property type="match status" value="1"/>
</dbReference>
<dbReference type="Pfam" id="PF00205">
    <property type="entry name" value="TPP_enzyme_M"/>
    <property type="match status" value="1"/>
</dbReference>
<evidence type="ECO:0000256" key="3">
    <source>
        <dbReference type="ARBA" id="ARBA00023052"/>
    </source>
</evidence>
<evidence type="ECO:0000313" key="8">
    <source>
        <dbReference type="EMBL" id="OAX52578.1"/>
    </source>
</evidence>
<dbReference type="GO" id="GO:0009097">
    <property type="term" value="P:isoleucine biosynthetic process"/>
    <property type="evidence" value="ECO:0007669"/>
    <property type="project" value="TreeGrafter"/>
</dbReference>
<dbReference type="PANTHER" id="PTHR18968">
    <property type="entry name" value="THIAMINE PYROPHOSPHATE ENZYMES"/>
    <property type="match status" value="1"/>
</dbReference>
<dbReference type="InterPro" id="IPR029061">
    <property type="entry name" value="THDP-binding"/>
</dbReference>
<dbReference type="STRING" id="37923.BK826_07390"/>
<dbReference type="InterPro" id="IPR012001">
    <property type="entry name" value="Thiamin_PyroP_enz_TPP-bd_dom"/>
</dbReference>
<name>A0A147DUZ6_9MICC</name>
<dbReference type="Pfam" id="PF02775">
    <property type="entry name" value="TPP_enzyme_C"/>
    <property type="match status" value="1"/>
</dbReference>
<sequence length="563" mass="59573">MTQHPETAPDVATPSAVAAPDDGAEVRTEPRRNAGYAILKTLRGYGIDTVFGIPGTHNLEFYRHLEGLGITPITTRHEQGAAYGADGWSLTRGLPGVVITTSGPGLLNSLSGAATAYAESRPMILLSPGRPRGHEFRDIGALHETKNPTGAVGAIVGVSRRVNSALEAVEMIHNAFVSFAHSRPRPVHIEVPMDVLAEEGGFEEADLAPRPLGSPQPAPAHDVARAAKLLAASERPVIVAGGGSLAAGPALLELAELLEAPVVTSVNGKGAIPEKHRLSLGADLRLSAMHEFCRSADALLIVGSKIGEAELWEGDIRPAGPVIRQDIERSQMLTNITPDLELPGNSAAVVPQLVEALRAELAGRPARPERDLREVFDALDEEGRAIAPELAQLNELIMEVLPEDTIIAGDSSQVTYMGTTTFYRAQRPNSLLFMATYSTLGYGLPAAVGAKVAAPERPVVCLLGDGALMFAIQELMTAVEQELDLPIICVDNGGYGEIRANERAAGIAPVAVDLRQPDWVKLAEGFGAVGVEATMDTLADAVRTALRTRGPSLIHLRIGRTLK</sequence>
<organism evidence="8 9">
    <name type="scientific">Rothia kristinae</name>
    <dbReference type="NCBI Taxonomy" id="37923"/>
    <lineage>
        <taxon>Bacteria</taxon>
        <taxon>Bacillati</taxon>
        <taxon>Actinomycetota</taxon>
        <taxon>Actinomycetes</taxon>
        <taxon>Micrococcales</taxon>
        <taxon>Micrococcaceae</taxon>
        <taxon>Rothia</taxon>
    </lineage>
</organism>
<dbReference type="AlphaFoldDB" id="A0A147DUZ6"/>
<dbReference type="InterPro" id="IPR011766">
    <property type="entry name" value="TPP_enzyme_TPP-bd"/>
</dbReference>
<evidence type="ECO:0000256" key="4">
    <source>
        <dbReference type="RuleBase" id="RU362132"/>
    </source>
</evidence>
<feature type="domain" description="Thiamine pyrophosphate enzyme N-terminal TPP-binding" evidence="7">
    <location>
        <begin position="33"/>
        <end position="135"/>
    </location>
</feature>
<dbReference type="PANTHER" id="PTHR18968:SF13">
    <property type="entry name" value="ACETOLACTATE SYNTHASE CATALYTIC SUBUNIT, MITOCHONDRIAL"/>
    <property type="match status" value="1"/>
</dbReference>
<evidence type="ECO:0000256" key="1">
    <source>
        <dbReference type="ARBA" id="ARBA00001964"/>
    </source>
</evidence>
<comment type="similarity">
    <text evidence="2 4">Belongs to the TPP enzyme family.</text>
</comment>
<dbReference type="GO" id="GO:0000287">
    <property type="term" value="F:magnesium ion binding"/>
    <property type="evidence" value="ECO:0007669"/>
    <property type="project" value="InterPro"/>
</dbReference>
<evidence type="ECO:0000256" key="2">
    <source>
        <dbReference type="ARBA" id="ARBA00007812"/>
    </source>
</evidence>
<dbReference type="InterPro" id="IPR029035">
    <property type="entry name" value="DHS-like_NAD/FAD-binding_dom"/>
</dbReference>
<dbReference type="SUPFAM" id="SSF52518">
    <property type="entry name" value="Thiamin diphosphate-binding fold (THDP-binding)"/>
    <property type="match status" value="2"/>
</dbReference>
<dbReference type="Pfam" id="PF02776">
    <property type="entry name" value="TPP_enzyme_N"/>
    <property type="match status" value="1"/>
</dbReference>
<evidence type="ECO:0000259" key="6">
    <source>
        <dbReference type="Pfam" id="PF02775"/>
    </source>
</evidence>
<feature type="domain" description="Thiamine pyrophosphate enzyme TPP-binding" evidence="6">
    <location>
        <begin position="418"/>
        <end position="555"/>
    </location>
</feature>
<dbReference type="GO" id="GO:0003984">
    <property type="term" value="F:acetolactate synthase activity"/>
    <property type="evidence" value="ECO:0007669"/>
    <property type="project" value="TreeGrafter"/>
</dbReference>
<accession>A0A147DUZ6</accession>